<accession>A0ABU5N314</accession>
<name>A0ABU5N314_9MICO</name>
<comment type="caution">
    <text evidence="2">The sequence shown here is derived from an EMBL/GenBank/DDBJ whole genome shotgun (WGS) entry which is preliminary data.</text>
</comment>
<keyword evidence="1" id="KW-1133">Transmembrane helix</keyword>
<organism evidence="2 3">
    <name type="scientific">Microbacterium aquimaris</name>
    <dbReference type="NCBI Taxonomy" id="459816"/>
    <lineage>
        <taxon>Bacteria</taxon>
        <taxon>Bacillati</taxon>
        <taxon>Actinomycetota</taxon>
        <taxon>Actinomycetes</taxon>
        <taxon>Micrococcales</taxon>
        <taxon>Microbacteriaceae</taxon>
        <taxon>Microbacterium</taxon>
    </lineage>
</organism>
<dbReference type="RefSeq" id="WP_194423200.1">
    <property type="nucleotide sequence ID" value="NZ_BAAAPT010000001.1"/>
</dbReference>
<gene>
    <name evidence="2" type="ORF">R2Q92_01465</name>
</gene>
<reference evidence="2 3" key="1">
    <citation type="submission" date="2023-10" db="EMBL/GenBank/DDBJ databases">
        <title>Microbacterium xanthum sp. nov., isolated from seaweed.</title>
        <authorList>
            <person name="Lee S.D."/>
        </authorList>
    </citation>
    <scope>NUCLEOTIDE SEQUENCE [LARGE SCALE GENOMIC DNA]</scope>
    <source>
        <strain evidence="2 3">KCTC 19124</strain>
    </source>
</reference>
<dbReference type="EMBL" id="JAWJYN010000001">
    <property type="protein sequence ID" value="MDZ8160484.1"/>
    <property type="molecule type" value="Genomic_DNA"/>
</dbReference>
<sequence>MRLIKLAVAGVTAGALGTLAMDILWFRRYRRGGGAETFAQWEFAEDTTSWETVSAPGEVGEKVLTTVLRKTPPDCWARTATNVVHWGTGTSWGVAYAMARAFLPRPIVVAVALGPVAWIASYVVLPMMGVYRPIWTYDAATLMKDFSAHLVFGATTATAFAAVTRRATRA</sequence>
<keyword evidence="3" id="KW-1185">Reference proteome</keyword>
<dbReference type="Proteomes" id="UP001291912">
    <property type="component" value="Unassembled WGS sequence"/>
</dbReference>
<feature type="transmembrane region" description="Helical" evidence="1">
    <location>
        <begin position="107"/>
        <end position="126"/>
    </location>
</feature>
<keyword evidence="1" id="KW-0472">Membrane</keyword>
<evidence type="ECO:0008006" key="4">
    <source>
        <dbReference type="Google" id="ProtNLM"/>
    </source>
</evidence>
<evidence type="ECO:0000256" key="1">
    <source>
        <dbReference type="SAM" id="Phobius"/>
    </source>
</evidence>
<feature type="transmembrane region" description="Helical" evidence="1">
    <location>
        <begin position="146"/>
        <end position="164"/>
    </location>
</feature>
<feature type="transmembrane region" description="Helical" evidence="1">
    <location>
        <begin position="6"/>
        <end position="26"/>
    </location>
</feature>
<proteinExistence type="predicted"/>
<evidence type="ECO:0000313" key="3">
    <source>
        <dbReference type="Proteomes" id="UP001291912"/>
    </source>
</evidence>
<keyword evidence="1" id="KW-0812">Transmembrane</keyword>
<protein>
    <recommendedName>
        <fullName evidence="4">DUF1440 domain-containing protein</fullName>
    </recommendedName>
</protein>
<evidence type="ECO:0000313" key="2">
    <source>
        <dbReference type="EMBL" id="MDZ8160484.1"/>
    </source>
</evidence>